<dbReference type="PANTHER" id="PTHR33303">
    <property type="entry name" value="CYTOPLASMIC PROTEIN-RELATED"/>
    <property type="match status" value="1"/>
</dbReference>
<proteinExistence type="predicted"/>
<dbReference type="Pfam" id="PF13380">
    <property type="entry name" value="CoA_binding_2"/>
    <property type="match status" value="1"/>
</dbReference>
<dbReference type="Gene3D" id="3.40.50.720">
    <property type="entry name" value="NAD(P)-binding Rossmann-like Domain"/>
    <property type="match status" value="1"/>
</dbReference>
<dbReference type="InterPro" id="IPR036291">
    <property type="entry name" value="NAD(P)-bd_dom_sf"/>
</dbReference>
<feature type="domain" description="CoA-binding" evidence="1">
    <location>
        <begin position="20"/>
        <end position="119"/>
    </location>
</feature>
<name>A0ABN3UWD9_9MICO</name>
<protein>
    <submittedName>
        <fullName evidence="2">CoA-binding protein</fullName>
    </submittedName>
</protein>
<keyword evidence="3" id="KW-1185">Reference proteome</keyword>
<evidence type="ECO:0000259" key="1">
    <source>
        <dbReference type="SMART" id="SM00881"/>
    </source>
</evidence>
<gene>
    <name evidence="2" type="ORF">GCM10009867_35740</name>
</gene>
<dbReference type="PANTHER" id="PTHR33303:SF2">
    <property type="entry name" value="COA-BINDING DOMAIN-CONTAINING PROTEIN"/>
    <property type="match status" value="1"/>
</dbReference>
<comment type="caution">
    <text evidence="2">The sequence shown here is derived from an EMBL/GenBank/DDBJ whole genome shotgun (WGS) entry which is preliminary data.</text>
</comment>
<evidence type="ECO:0000313" key="3">
    <source>
        <dbReference type="Proteomes" id="UP001501326"/>
    </source>
</evidence>
<accession>A0ABN3UWD9</accession>
<evidence type="ECO:0000313" key="2">
    <source>
        <dbReference type="EMBL" id="GAA2739483.1"/>
    </source>
</evidence>
<dbReference type="Proteomes" id="UP001501326">
    <property type="component" value="Unassembled WGS sequence"/>
</dbReference>
<organism evidence="2 3">
    <name type="scientific">Pedococcus aerophilus</name>
    <dbReference type="NCBI Taxonomy" id="436356"/>
    <lineage>
        <taxon>Bacteria</taxon>
        <taxon>Bacillati</taxon>
        <taxon>Actinomycetota</taxon>
        <taxon>Actinomycetes</taxon>
        <taxon>Micrococcales</taxon>
        <taxon>Intrasporangiaceae</taxon>
        <taxon>Pedococcus</taxon>
    </lineage>
</organism>
<dbReference type="SMART" id="SM00881">
    <property type="entry name" value="CoA_binding"/>
    <property type="match status" value="1"/>
</dbReference>
<dbReference type="SUPFAM" id="SSF51735">
    <property type="entry name" value="NAD(P)-binding Rossmann-fold domains"/>
    <property type="match status" value="1"/>
</dbReference>
<sequence>MLASMTLKHQNDPELIRELLADPGIWVVVGLSNNQDREAFGVSRWLKVELGKGIIPLHPSAEVVHGEQGYASLADIPDGTDIKVVDCFVNSEHVGAVVDDVIAHKDRLLIDAIWMQLGVTDEAAADRARAAGLGVVMDTCPRIEWRGVRSSGMGR</sequence>
<dbReference type="EMBL" id="BAAARN010000005">
    <property type="protein sequence ID" value="GAA2739483.1"/>
    <property type="molecule type" value="Genomic_DNA"/>
</dbReference>
<dbReference type="InterPro" id="IPR003781">
    <property type="entry name" value="CoA-bd"/>
</dbReference>
<reference evidence="2 3" key="1">
    <citation type="journal article" date="2019" name="Int. J. Syst. Evol. Microbiol.">
        <title>The Global Catalogue of Microorganisms (GCM) 10K type strain sequencing project: providing services to taxonomists for standard genome sequencing and annotation.</title>
        <authorList>
            <consortium name="The Broad Institute Genomics Platform"/>
            <consortium name="The Broad Institute Genome Sequencing Center for Infectious Disease"/>
            <person name="Wu L."/>
            <person name="Ma J."/>
        </authorList>
    </citation>
    <scope>NUCLEOTIDE SEQUENCE [LARGE SCALE GENOMIC DNA]</scope>
    <source>
        <strain evidence="2 3">JCM 16378</strain>
    </source>
</reference>